<feature type="transmembrane region" description="Helical" evidence="7">
    <location>
        <begin position="149"/>
        <end position="168"/>
    </location>
</feature>
<evidence type="ECO:0000256" key="5">
    <source>
        <dbReference type="ARBA" id="ARBA00022989"/>
    </source>
</evidence>
<feature type="transmembrane region" description="Helical" evidence="7">
    <location>
        <begin position="113"/>
        <end position="137"/>
    </location>
</feature>
<dbReference type="CDD" id="cd06261">
    <property type="entry name" value="TM_PBP2"/>
    <property type="match status" value="1"/>
</dbReference>
<dbReference type="PANTHER" id="PTHR43744">
    <property type="entry name" value="ABC TRANSPORTER PERMEASE PROTEIN MG189-RELATED-RELATED"/>
    <property type="match status" value="1"/>
</dbReference>
<evidence type="ECO:0000256" key="1">
    <source>
        <dbReference type="ARBA" id="ARBA00004651"/>
    </source>
</evidence>
<evidence type="ECO:0000256" key="4">
    <source>
        <dbReference type="ARBA" id="ARBA00022692"/>
    </source>
</evidence>
<dbReference type="AlphaFoldDB" id="A0A6B1DW59"/>
<feature type="domain" description="ABC transmembrane type-1" evidence="8">
    <location>
        <begin position="78"/>
        <end position="270"/>
    </location>
</feature>
<protein>
    <submittedName>
        <fullName evidence="9">Carbohydrate ABC transporter permease</fullName>
    </submittedName>
</protein>
<dbReference type="GO" id="GO:0055085">
    <property type="term" value="P:transmembrane transport"/>
    <property type="evidence" value="ECO:0007669"/>
    <property type="project" value="InterPro"/>
</dbReference>
<dbReference type="Gene3D" id="1.10.3720.10">
    <property type="entry name" value="MetI-like"/>
    <property type="match status" value="1"/>
</dbReference>
<keyword evidence="3" id="KW-1003">Cell membrane</keyword>
<comment type="similarity">
    <text evidence="7">Belongs to the binding-protein-dependent transport system permease family.</text>
</comment>
<evidence type="ECO:0000256" key="3">
    <source>
        <dbReference type="ARBA" id="ARBA00022475"/>
    </source>
</evidence>
<accession>A0A6B1DW59</accession>
<dbReference type="Pfam" id="PF00528">
    <property type="entry name" value="BPD_transp_1"/>
    <property type="match status" value="1"/>
</dbReference>
<evidence type="ECO:0000259" key="8">
    <source>
        <dbReference type="PROSITE" id="PS50928"/>
    </source>
</evidence>
<comment type="caution">
    <text evidence="9">The sequence shown here is derived from an EMBL/GenBank/DDBJ whole genome shotgun (WGS) entry which is preliminary data.</text>
</comment>
<evidence type="ECO:0000256" key="2">
    <source>
        <dbReference type="ARBA" id="ARBA00022448"/>
    </source>
</evidence>
<keyword evidence="2 7" id="KW-0813">Transport</keyword>
<sequence>MVGNIRWLLVRRRFSTVVWHLIALIGALAMILPLVWMISASLQTMAQVVSFPPSWIPNPFAWENYPAALTFLPFGLYFRNTLYVTAVVIVGDLTSNVLAAYGFSRFRFRGRDLLFASLLSMLMLPGIVRLIPTYLLFHQLRWINTFAPLMVPAFFGSPFYLFLLRQFFLGIPDDLTDAARIDGCSELDILWRVVLPLAKPALATVAIFSFQASWNDFMGPMIFLTDERLRTVALGLHSFRGLPYMNSLYNQLMAASTVMVIPVLLVFAFFQRHFVQGVTLTGIRG</sequence>
<proteinExistence type="inferred from homology"/>
<keyword evidence="4 7" id="KW-0812">Transmembrane</keyword>
<keyword evidence="6 7" id="KW-0472">Membrane</keyword>
<dbReference type="PROSITE" id="PS50928">
    <property type="entry name" value="ABC_TM1"/>
    <property type="match status" value="1"/>
</dbReference>
<feature type="transmembrane region" description="Helical" evidence="7">
    <location>
        <begin position="82"/>
        <end position="101"/>
    </location>
</feature>
<evidence type="ECO:0000256" key="6">
    <source>
        <dbReference type="ARBA" id="ARBA00023136"/>
    </source>
</evidence>
<feature type="transmembrane region" description="Helical" evidence="7">
    <location>
        <begin position="248"/>
        <end position="270"/>
    </location>
</feature>
<dbReference type="PANTHER" id="PTHR43744:SF12">
    <property type="entry name" value="ABC TRANSPORTER PERMEASE PROTEIN MG189-RELATED"/>
    <property type="match status" value="1"/>
</dbReference>
<name>A0A6B1DW59_9CHLR</name>
<reference evidence="9" key="1">
    <citation type="submission" date="2019-09" db="EMBL/GenBank/DDBJ databases">
        <title>Characterisation of the sponge microbiome using genome-centric metagenomics.</title>
        <authorList>
            <person name="Engelberts J.P."/>
            <person name="Robbins S.J."/>
            <person name="De Goeij J.M."/>
            <person name="Aranda M."/>
            <person name="Bell S.C."/>
            <person name="Webster N.S."/>
        </authorList>
    </citation>
    <scope>NUCLEOTIDE SEQUENCE</scope>
    <source>
        <strain evidence="9">SB0662_bin_9</strain>
    </source>
</reference>
<dbReference type="InterPro" id="IPR000515">
    <property type="entry name" value="MetI-like"/>
</dbReference>
<dbReference type="InterPro" id="IPR035906">
    <property type="entry name" value="MetI-like_sf"/>
</dbReference>
<dbReference type="GO" id="GO:0005886">
    <property type="term" value="C:plasma membrane"/>
    <property type="evidence" value="ECO:0007669"/>
    <property type="project" value="UniProtKB-SubCell"/>
</dbReference>
<organism evidence="9">
    <name type="scientific">Caldilineaceae bacterium SB0662_bin_9</name>
    <dbReference type="NCBI Taxonomy" id="2605258"/>
    <lineage>
        <taxon>Bacteria</taxon>
        <taxon>Bacillati</taxon>
        <taxon>Chloroflexota</taxon>
        <taxon>Caldilineae</taxon>
        <taxon>Caldilineales</taxon>
        <taxon>Caldilineaceae</taxon>
    </lineage>
</organism>
<evidence type="ECO:0000313" key="9">
    <source>
        <dbReference type="EMBL" id="MYD91478.1"/>
    </source>
</evidence>
<keyword evidence="5 7" id="KW-1133">Transmembrane helix</keyword>
<feature type="transmembrane region" description="Helical" evidence="7">
    <location>
        <begin position="21"/>
        <end position="42"/>
    </location>
</feature>
<feature type="transmembrane region" description="Helical" evidence="7">
    <location>
        <begin position="189"/>
        <end position="210"/>
    </location>
</feature>
<comment type="subcellular location">
    <subcellularLocation>
        <location evidence="1 7">Cell membrane</location>
        <topology evidence="1 7">Multi-pass membrane protein</topology>
    </subcellularLocation>
</comment>
<evidence type="ECO:0000256" key="7">
    <source>
        <dbReference type="RuleBase" id="RU363032"/>
    </source>
</evidence>
<dbReference type="EMBL" id="VXPY01000097">
    <property type="protein sequence ID" value="MYD91478.1"/>
    <property type="molecule type" value="Genomic_DNA"/>
</dbReference>
<gene>
    <name evidence="9" type="ORF">F4Y08_14290</name>
</gene>
<dbReference type="SUPFAM" id="SSF161098">
    <property type="entry name" value="MetI-like"/>
    <property type="match status" value="1"/>
</dbReference>